<feature type="signal peptide" evidence="1">
    <location>
        <begin position="1"/>
        <end position="20"/>
    </location>
</feature>
<dbReference type="PANTHER" id="PTHR11439:SF511">
    <property type="match status" value="1"/>
</dbReference>
<proteinExistence type="predicted"/>
<feature type="chain" id="PRO_5045787751" evidence="1">
    <location>
        <begin position="21"/>
        <end position="494"/>
    </location>
</feature>
<keyword evidence="4" id="KW-1185">Reference proteome</keyword>
<dbReference type="CDD" id="cd09272">
    <property type="entry name" value="RNase_HI_RT_Ty1"/>
    <property type="match status" value="1"/>
</dbReference>
<name>A0ABQ4ZYX3_9ASTR</name>
<organism evidence="3 4">
    <name type="scientific">Tanacetum coccineum</name>
    <dbReference type="NCBI Taxonomy" id="301880"/>
    <lineage>
        <taxon>Eukaryota</taxon>
        <taxon>Viridiplantae</taxon>
        <taxon>Streptophyta</taxon>
        <taxon>Embryophyta</taxon>
        <taxon>Tracheophyta</taxon>
        <taxon>Spermatophyta</taxon>
        <taxon>Magnoliopsida</taxon>
        <taxon>eudicotyledons</taxon>
        <taxon>Gunneridae</taxon>
        <taxon>Pentapetalae</taxon>
        <taxon>asterids</taxon>
        <taxon>campanulids</taxon>
        <taxon>Asterales</taxon>
        <taxon>Asteraceae</taxon>
        <taxon>Asteroideae</taxon>
        <taxon>Anthemideae</taxon>
        <taxon>Anthemidinae</taxon>
        <taxon>Tanacetum</taxon>
    </lineage>
</organism>
<evidence type="ECO:0000313" key="4">
    <source>
        <dbReference type="Proteomes" id="UP001151760"/>
    </source>
</evidence>
<dbReference type="Proteomes" id="UP001151760">
    <property type="component" value="Unassembled WGS sequence"/>
</dbReference>
<sequence length="494" mass="56308">MTLTNLCVDVLSIIFSYACSDSLLLTQLCCDDIHDVTPRVSAFAGCDTIQGRYETDRLTTTQVDDQNWSEGNLQNSIPSTSQSTLTHINDEVHTPVLRRSDREFKPPVRLNDYVLNFNVKYGIEKYVNYYKLNSVNMCFATSLNKSIEPSYLSEAIKPIGSKWIWKIKCKASGEIKRYKARLVAKGFSQREDVYNAFLYDDLVEDVYMTFLDGYNNKDNSKFCDKFIALLVYVDDIVITGNDDVGIKEFKLFLSTTFLIKDLGILKYFLGIEIVENDLVDIPLLENTILSFEETKDDNQHMHSPLQSYIKAALRVLRYLKGSPGRGIQFYKHPDLKLKAYAGVDWAKCPKTRSSSEAEYRSMSSASCEIVWLANLLHNIGLKNLYPVDLCCDNFPAIQIATNPVFHERTKHFELDVHFVREKVLAGIIKIVNVSSDLQTSDVFIKCLGVVQHRWCCKNLGMLDVFAGEIVGKDSRRKNYSRKKKGQAHEPEKGC</sequence>
<gene>
    <name evidence="3" type="ORF">Tco_0801459</name>
</gene>
<reference evidence="3" key="1">
    <citation type="journal article" date="2022" name="Int. J. Mol. Sci.">
        <title>Draft Genome of Tanacetum Coccineum: Genomic Comparison of Closely Related Tanacetum-Family Plants.</title>
        <authorList>
            <person name="Yamashiro T."/>
            <person name="Shiraishi A."/>
            <person name="Nakayama K."/>
            <person name="Satake H."/>
        </authorList>
    </citation>
    <scope>NUCLEOTIDE SEQUENCE</scope>
</reference>
<feature type="domain" description="Reverse transcriptase Ty1/copia-type" evidence="2">
    <location>
        <begin position="227"/>
        <end position="275"/>
    </location>
</feature>
<dbReference type="InterPro" id="IPR013103">
    <property type="entry name" value="RVT_2"/>
</dbReference>
<evidence type="ECO:0000313" key="3">
    <source>
        <dbReference type="EMBL" id="GJS94491.1"/>
    </source>
</evidence>
<dbReference type="InterPro" id="IPR043502">
    <property type="entry name" value="DNA/RNA_pol_sf"/>
</dbReference>
<comment type="caution">
    <text evidence="3">The sequence shown here is derived from an EMBL/GenBank/DDBJ whole genome shotgun (WGS) entry which is preliminary data.</text>
</comment>
<dbReference type="SUPFAM" id="SSF56672">
    <property type="entry name" value="DNA/RNA polymerases"/>
    <property type="match status" value="1"/>
</dbReference>
<reference evidence="3" key="2">
    <citation type="submission" date="2022-01" db="EMBL/GenBank/DDBJ databases">
        <authorList>
            <person name="Yamashiro T."/>
            <person name="Shiraishi A."/>
            <person name="Satake H."/>
            <person name="Nakayama K."/>
        </authorList>
    </citation>
    <scope>NUCLEOTIDE SEQUENCE</scope>
</reference>
<accession>A0ABQ4ZYX3</accession>
<evidence type="ECO:0000259" key="2">
    <source>
        <dbReference type="Pfam" id="PF07727"/>
    </source>
</evidence>
<dbReference type="Pfam" id="PF07727">
    <property type="entry name" value="RVT_2"/>
    <property type="match status" value="1"/>
</dbReference>
<dbReference type="PANTHER" id="PTHR11439">
    <property type="entry name" value="GAG-POL-RELATED RETROTRANSPOSON"/>
    <property type="match status" value="1"/>
</dbReference>
<protein>
    <submittedName>
        <fullName evidence="3">Ribonuclease H-like domain-containing protein</fullName>
    </submittedName>
</protein>
<evidence type="ECO:0000256" key="1">
    <source>
        <dbReference type="SAM" id="SignalP"/>
    </source>
</evidence>
<keyword evidence="1" id="KW-0732">Signal</keyword>
<dbReference type="EMBL" id="BQNB010011735">
    <property type="protein sequence ID" value="GJS94491.1"/>
    <property type="molecule type" value="Genomic_DNA"/>
</dbReference>